<dbReference type="PROSITE" id="PS00131">
    <property type="entry name" value="CARBOXYPEPT_SER_SER"/>
    <property type="match status" value="1"/>
</dbReference>
<evidence type="ECO:0000256" key="5">
    <source>
        <dbReference type="ARBA" id="ARBA00022801"/>
    </source>
</evidence>
<dbReference type="SUPFAM" id="SSF53474">
    <property type="entry name" value="alpha/beta-Hydrolases"/>
    <property type="match status" value="1"/>
</dbReference>
<dbReference type="EMBL" id="KQ474076">
    <property type="protein sequence ID" value="KPV76390.1"/>
    <property type="molecule type" value="Genomic_DNA"/>
</dbReference>
<feature type="chain" id="PRO_5008443753" description="Carboxypeptidase" evidence="7">
    <location>
        <begin position="21"/>
        <end position="517"/>
    </location>
</feature>
<proteinExistence type="inferred from homology"/>
<dbReference type="GO" id="GO:0006508">
    <property type="term" value="P:proteolysis"/>
    <property type="evidence" value="ECO:0007669"/>
    <property type="project" value="UniProtKB-KW"/>
</dbReference>
<evidence type="ECO:0000256" key="4">
    <source>
        <dbReference type="ARBA" id="ARBA00022729"/>
    </source>
</evidence>
<dbReference type="STRING" id="578459.A0A194S7B5"/>
<feature type="signal peptide" evidence="7">
    <location>
        <begin position="1"/>
        <end position="20"/>
    </location>
</feature>
<dbReference type="InterPro" id="IPR033124">
    <property type="entry name" value="Ser_caboxypep_his_AS"/>
</dbReference>
<reference evidence="8 9" key="1">
    <citation type="journal article" date="2015" name="Front. Microbiol.">
        <title>Genome sequence of the plant growth promoting endophytic yeast Rhodotorula graminis WP1.</title>
        <authorList>
            <person name="Firrincieli A."/>
            <person name="Otillar R."/>
            <person name="Salamov A."/>
            <person name="Schmutz J."/>
            <person name="Khan Z."/>
            <person name="Redman R.S."/>
            <person name="Fleck N.D."/>
            <person name="Lindquist E."/>
            <person name="Grigoriev I.V."/>
            <person name="Doty S.L."/>
        </authorList>
    </citation>
    <scope>NUCLEOTIDE SEQUENCE [LARGE SCALE GENOMIC DNA]</scope>
    <source>
        <strain evidence="8 9">WP1</strain>
    </source>
</reference>
<dbReference type="InterPro" id="IPR018202">
    <property type="entry name" value="Ser_caboxypep_ser_AS"/>
</dbReference>
<accession>A0A194S7B5</accession>
<dbReference type="GO" id="GO:0000324">
    <property type="term" value="C:fungal-type vacuole"/>
    <property type="evidence" value="ECO:0007669"/>
    <property type="project" value="TreeGrafter"/>
</dbReference>
<name>A0A194S7B5_RHOGW</name>
<dbReference type="RefSeq" id="XP_018272439.1">
    <property type="nucleotide sequence ID" value="XM_018416323.1"/>
</dbReference>
<dbReference type="OrthoDB" id="443318at2759"/>
<dbReference type="Pfam" id="PF00450">
    <property type="entry name" value="Peptidase_S10"/>
    <property type="match status" value="1"/>
</dbReference>
<evidence type="ECO:0000313" key="9">
    <source>
        <dbReference type="Proteomes" id="UP000053890"/>
    </source>
</evidence>
<evidence type="ECO:0000256" key="2">
    <source>
        <dbReference type="ARBA" id="ARBA00022645"/>
    </source>
</evidence>
<organism evidence="8 9">
    <name type="scientific">Rhodotorula graminis (strain WP1)</name>
    <dbReference type="NCBI Taxonomy" id="578459"/>
    <lineage>
        <taxon>Eukaryota</taxon>
        <taxon>Fungi</taxon>
        <taxon>Dikarya</taxon>
        <taxon>Basidiomycota</taxon>
        <taxon>Pucciniomycotina</taxon>
        <taxon>Microbotryomycetes</taxon>
        <taxon>Sporidiobolales</taxon>
        <taxon>Sporidiobolaceae</taxon>
        <taxon>Rhodotorula</taxon>
    </lineage>
</organism>
<evidence type="ECO:0000256" key="3">
    <source>
        <dbReference type="ARBA" id="ARBA00022670"/>
    </source>
</evidence>
<keyword evidence="5 7" id="KW-0378">Hydrolase</keyword>
<keyword evidence="4 7" id="KW-0732">Signal</keyword>
<dbReference type="PROSITE" id="PS00560">
    <property type="entry name" value="CARBOXYPEPT_SER_HIS"/>
    <property type="match status" value="1"/>
</dbReference>
<comment type="similarity">
    <text evidence="1 7">Belongs to the peptidase S10 family.</text>
</comment>
<sequence length="517" mass="57619">MLPPTAAVLAFAATARLALALPRIGHDFPAQAVFAPAAPAHDHEQQQQHLALTVDSQISTLSHPHLPTHRLRVKHPRELCDPDVNQTSGYIDNDQGHHHFFWQFDSRNDPSSDPVVLWLNGGPGCSSFTGLLQELGPCRARPSGEDPVFNPHSWNNNASIIFLDQPVGVGYSYADKHDEGVWTTEAAARDIYAFLQIFFHEYADKFSNSEFHIAGESYGGRYIPVFADYICKQNEHADERGLTQINLASVLIGNGFTDPLRQYASYHPTVCTDKMGGPFLDQRSCDQMARALPACQSLVKACYERPHVSSLCVSASVYCESRVTAQYDSTGRSPFNMRKFGDYVENKWIERWLNTESVRHELGVDLDPHGHGVKKFVGCSDKVFEHFTLSGDQVRPSFHQVADLLDNGVATLLYVGTLDYICNWLGNADWASHLAWAHGDKFSNEPLRPWYASDELARVGNETVRAGEYRQVDNFALAGVDGAGHFVPYDKPKEALALFNGWVFNRTIGFTAFEESA</sequence>
<keyword evidence="3 7" id="KW-0645">Protease</keyword>
<dbReference type="Proteomes" id="UP000053890">
    <property type="component" value="Unassembled WGS sequence"/>
</dbReference>
<dbReference type="PRINTS" id="PR00724">
    <property type="entry name" value="CRBOXYPTASEC"/>
</dbReference>
<dbReference type="EC" id="3.4.16.-" evidence="7"/>
<dbReference type="GO" id="GO:0004185">
    <property type="term" value="F:serine-type carboxypeptidase activity"/>
    <property type="evidence" value="ECO:0007669"/>
    <property type="project" value="UniProtKB-UniRule"/>
</dbReference>
<gene>
    <name evidence="8" type="ORF">RHOBADRAFT_52404</name>
</gene>
<evidence type="ECO:0000313" key="8">
    <source>
        <dbReference type="EMBL" id="KPV76390.1"/>
    </source>
</evidence>
<dbReference type="GeneID" id="28976771"/>
<dbReference type="PANTHER" id="PTHR11802">
    <property type="entry name" value="SERINE PROTEASE FAMILY S10 SERINE CARBOXYPEPTIDASE"/>
    <property type="match status" value="1"/>
</dbReference>
<dbReference type="OMA" id="TSCDDTV"/>
<evidence type="ECO:0000256" key="1">
    <source>
        <dbReference type="ARBA" id="ARBA00009431"/>
    </source>
</evidence>
<evidence type="ECO:0000256" key="7">
    <source>
        <dbReference type="RuleBase" id="RU361156"/>
    </source>
</evidence>
<keyword evidence="6" id="KW-0325">Glycoprotein</keyword>
<keyword evidence="9" id="KW-1185">Reference proteome</keyword>
<dbReference type="InterPro" id="IPR029058">
    <property type="entry name" value="AB_hydrolase_fold"/>
</dbReference>
<dbReference type="Gene3D" id="3.40.50.1820">
    <property type="entry name" value="alpha/beta hydrolase"/>
    <property type="match status" value="1"/>
</dbReference>
<evidence type="ECO:0000256" key="6">
    <source>
        <dbReference type="ARBA" id="ARBA00023180"/>
    </source>
</evidence>
<dbReference type="InterPro" id="IPR001563">
    <property type="entry name" value="Peptidase_S10"/>
</dbReference>
<keyword evidence="2 7" id="KW-0121">Carboxypeptidase</keyword>
<dbReference type="AlphaFoldDB" id="A0A194S7B5"/>
<dbReference type="Gene3D" id="1.10.287.410">
    <property type="match status" value="1"/>
</dbReference>
<dbReference type="PANTHER" id="PTHR11802:SF113">
    <property type="entry name" value="SERINE CARBOXYPEPTIDASE CTSA-4.1"/>
    <property type="match status" value="1"/>
</dbReference>
<protein>
    <recommendedName>
        <fullName evidence="7">Carboxypeptidase</fullName>
        <ecNumber evidence="7">3.4.16.-</ecNumber>
    </recommendedName>
</protein>